<organism evidence="1 2">
    <name type="scientific">Gossypium stocksii</name>
    <dbReference type="NCBI Taxonomy" id="47602"/>
    <lineage>
        <taxon>Eukaryota</taxon>
        <taxon>Viridiplantae</taxon>
        <taxon>Streptophyta</taxon>
        <taxon>Embryophyta</taxon>
        <taxon>Tracheophyta</taxon>
        <taxon>Spermatophyta</taxon>
        <taxon>Magnoliopsida</taxon>
        <taxon>eudicotyledons</taxon>
        <taxon>Gunneridae</taxon>
        <taxon>Pentapetalae</taxon>
        <taxon>rosids</taxon>
        <taxon>malvids</taxon>
        <taxon>Malvales</taxon>
        <taxon>Malvaceae</taxon>
        <taxon>Malvoideae</taxon>
        <taxon>Gossypium</taxon>
    </lineage>
</organism>
<dbReference type="Proteomes" id="UP000828251">
    <property type="component" value="Unassembled WGS sequence"/>
</dbReference>
<proteinExistence type="predicted"/>
<dbReference type="EMBL" id="JAIQCV010000007">
    <property type="protein sequence ID" value="KAH1082129.1"/>
    <property type="molecule type" value="Genomic_DNA"/>
</dbReference>
<dbReference type="OrthoDB" id="10596311at2759"/>
<name>A0A9D3VHL6_9ROSI</name>
<sequence length="184" mass="20469">MAKVVDSSVEIIGEEDDGGMPEDLSTKKVHLKEQRMASNLLIVVDLDPTPTVTWKDKLLGGSSTKGGVTEILELDRESDLEFVEGDIKKLDINGIPSIDFSKNGNQILVKDMALTNHGKKLCPTAKMVVVEEGEQSVGVRIRESDMSTESTDREVDSMNYSPWMLVEKKSRKKSREDRGFRAKN</sequence>
<evidence type="ECO:0000313" key="1">
    <source>
        <dbReference type="EMBL" id="KAH1082129.1"/>
    </source>
</evidence>
<accession>A0A9D3VHL6</accession>
<reference evidence="1 2" key="1">
    <citation type="journal article" date="2021" name="Plant Biotechnol. J.">
        <title>Multi-omics assisted identification of the key and species-specific regulatory components of drought-tolerant mechanisms in Gossypium stocksii.</title>
        <authorList>
            <person name="Yu D."/>
            <person name="Ke L."/>
            <person name="Zhang D."/>
            <person name="Wu Y."/>
            <person name="Sun Y."/>
            <person name="Mei J."/>
            <person name="Sun J."/>
            <person name="Sun Y."/>
        </authorList>
    </citation>
    <scope>NUCLEOTIDE SEQUENCE [LARGE SCALE GENOMIC DNA]</scope>
    <source>
        <strain evidence="2">cv. E1</strain>
        <tissue evidence="1">Leaf</tissue>
    </source>
</reference>
<gene>
    <name evidence="1" type="ORF">J1N35_021890</name>
</gene>
<keyword evidence="2" id="KW-1185">Reference proteome</keyword>
<comment type="caution">
    <text evidence="1">The sequence shown here is derived from an EMBL/GenBank/DDBJ whole genome shotgun (WGS) entry which is preliminary data.</text>
</comment>
<evidence type="ECO:0000313" key="2">
    <source>
        <dbReference type="Proteomes" id="UP000828251"/>
    </source>
</evidence>
<dbReference type="AlphaFoldDB" id="A0A9D3VHL6"/>
<protein>
    <submittedName>
        <fullName evidence="1">Uncharacterized protein</fullName>
    </submittedName>
</protein>